<evidence type="ECO:0000313" key="1">
    <source>
        <dbReference type="EMBL" id="MFC5269368.1"/>
    </source>
</evidence>
<dbReference type="RefSeq" id="WP_378015746.1">
    <property type="nucleotide sequence ID" value="NZ_JBHSKT010000001.1"/>
</dbReference>
<keyword evidence="2" id="KW-1185">Reference proteome</keyword>
<dbReference type="EMBL" id="JBHSKT010000001">
    <property type="protein sequence ID" value="MFC5269368.1"/>
    <property type="molecule type" value="Genomic_DNA"/>
</dbReference>
<evidence type="ECO:0008006" key="3">
    <source>
        <dbReference type="Google" id="ProtNLM"/>
    </source>
</evidence>
<sequence length="259" mass="30464">MRKLLLVLFFLPFFACKPETENPAPKPDKYLIKYMSYPINFFMGPEPLVTLSYNAKGLVSKRQGGFIQINPNTGFSSIFRAELYEEISYKGHEISIIQKDPEITFANEPKRIFLNSWGRIAKIIRHDPMNTNHPYDTTQFFYAGHKLLYTEHKDRSISTTKHFIFDAVGNLQKTETLSFDHYLQDTIYTETETFGNYDQAANPLKNLAIFEEIFLRSLSNHNFRSYTRHRKNRYGFVYQSAEQSWTFNYDENGNAIFYE</sequence>
<gene>
    <name evidence="1" type="ORF">ACFPIB_02020</name>
</gene>
<comment type="caution">
    <text evidence="1">The sequence shown here is derived from an EMBL/GenBank/DDBJ whole genome shotgun (WGS) entry which is preliminary data.</text>
</comment>
<name>A0ABW0E789_9BACT</name>
<evidence type="ECO:0000313" key="2">
    <source>
        <dbReference type="Proteomes" id="UP001596161"/>
    </source>
</evidence>
<protein>
    <recommendedName>
        <fullName evidence="3">YD repeat-containing protein</fullName>
    </recommendedName>
</protein>
<organism evidence="1 2">
    <name type="scientific">Adhaeribacter terreus</name>
    <dbReference type="NCBI Taxonomy" id="529703"/>
    <lineage>
        <taxon>Bacteria</taxon>
        <taxon>Pseudomonadati</taxon>
        <taxon>Bacteroidota</taxon>
        <taxon>Cytophagia</taxon>
        <taxon>Cytophagales</taxon>
        <taxon>Hymenobacteraceae</taxon>
        <taxon>Adhaeribacter</taxon>
    </lineage>
</organism>
<reference evidence="2" key="1">
    <citation type="journal article" date="2019" name="Int. J. Syst. Evol. Microbiol.">
        <title>The Global Catalogue of Microorganisms (GCM) 10K type strain sequencing project: providing services to taxonomists for standard genome sequencing and annotation.</title>
        <authorList>
            <consortium name="The Broad Institute Genomics Platform"/>
            <consortium name="The Broad Institute Genome Sequencing Center for Infectious Disease"/>
            <person name="Wu L."/>
            <person name="Ma J."/>
        </authorList>
    </citation>
    <scope>NUCLEOTIDE SEQUENCE [LARGE SCALE GENOMIC DNA]</scope>
    <source>
        <strain evidence="2">KACC 12602</strain>
    </source>
</reference>
<dbReference type="Proteomes" id="UP001596161">
    <property type="component" value="Unassembled WGS sequence"/>
</dbReference>
<proteinExistence type="predicted"/>
<accession>A0ABW0E789</accession>